<evidence type="ECO:0000313" key="2">
    <source>
        <dbReference type="EMBL" id="SMC64919.1"/>
    </source>
</evidence>
<proteinExistence type="predicted"/>
<name>A0A1W2AW42_9HYPH</name>
<keyword evidence="1" id="KW-0472">Membrane</keyword>
<keyword evidence="1" id="KW-0812">Transmembrane</keyword>
<accession>A0A1W2AW42</accession>
<reference evidence="2 3" key="1">
    <citation type="submission" date="2017-04" db="EMBL/GenBank/DDBJ databases">
        <authorList>
            <person name="Afonso C.L."/>
            <person name="Miller P.J."/>
            <person name="Scott M.A."/>
            <person name="Spackman E."/>
            <person name="Goraichik I."/>
            <person name="Dimitrov K.M."/>
            <person name="Suarez D.L."/>
            <person name="Swayne D.E."/>
        </authorList>
    </citation>
    <scope>NUCLEOTIDE SEQUENCE [LARGE SCALE GENOMIC DNA]</scope>
    <source>
        <strain evidence="2 3">CGMCC 1.10972</strain>
    </source>
</reference>
<evidence type="ECO:0000313" key="3">
    <source>
        <dbReference type="Proteomes" id="UP000192656"/>
    </source>
</evidence>
<feature type="transmembrane region" description="Helical" evidence="1">
    <location>
        <begin position="6"/>
        <end position="26"/>
    </location>
</feature>
<keyword evidence="3" id="KW-1185">Reference proteome</keyword>
<sequence length="37" mass="4220">MTADLLDIVWIVLGFSGFVVIAHLVARDVARERDKRH</sequence>
<dbReference type="EMBL" id="FWXR01000005">
    <property type="protein sequence ID" value="SMC64919.1"/>
    <property type="molecule type" value="Genomic_DNA"/>
</dbReference>
<organism evidence="2 3">
    <name type="scientific">Fulvimarina manganoxydans</name>
    <dbReference type="NCBI Taxonomy" id="937218"/>
    <lineage>
        <taxon>Bacteria</taxon>
        <taxon>Pseudomonadati</taxon>
        <taxon>Pseudomonadota</taxon>
        <taxon>Alphaproteobacteria</taxon>
        <taxon>Hyphomicrobiales</taxon>
        <taxon>Aurantimonadaceae</taxon>
        <taxon>Fulvimarina</taxon>
    </lineage>
</organism>
<protein>
    <submittedName>
        <fullName evidence="2">Uncharacterized protein</fullName>
    </submittedName>
</protein>
<dbReference type="AlphaFoldDB" id="A0A1W2AW42"/>
<dbReference type="Proteomes" id="UP000192656">
    <property type="component" value="Unassembled WGS sequence"/>
</dbReference>
<gene>
    <name evidence="2" type="ORF">SAMN06297251_105128</name>
</gene>
<evidence type="ECO:0000256" key="1">
    <source>
        <dbReference type="SAM" id="Phobius"/>
    </source>
</evidence>
<keyword evidence="1" id="KW-1133">Transmembrane helix</keyword>
<dbReference type="STRING" id="937218.SAMN06297251_105128"/>